<dbReference type="EMBL" id="JBHSKD010000028">
    <property type="protein sequence ID" value="MFC5179490.1"/>
    <property type="molecule type" value="Genomic_DNA"/>
</dbReference>
<reference evidence="3" key="1">
    <citation type="journal article" date="2019" name="Int. J. Syst. Evol. Microbiol.">
        <title>The Global Catalogue of Microorganisms (GCM) 10K type strain sequencing project: providing services to taxonomists for standard genome sequencing and annotation.</title>
        <authorList>
            <consortium name="The Broad Institute Genomics Platform"/>
            <consortium name="The Broad Institute Genome Sequencing Center for Infectious Disease"/>
            <person name="Wu L."/>
            <person name="Ma J."/>
        </authorList>
    </citation>
    <scope>NUCLEOTIDE SEQUENCE [LARGE SCALE GENOMIC DNA]</scope>
    <source>
        <strain evidence="3">DFY41</strain>
    </source>
</reference>
<dbReference type="InterPro" id="IPR005149">
    <property type="entry name" value="Tscrpt_reg_PadR_N"/>
</dbReference>
<comment type="caution">
    <text evidence="2">The sequence shown here is derived from an EMBL/GenBank/DDBJ whole genome shotgun (WGS) entry which is preliminary data.</text>
</comment>
<dbReference type="InterPro" id="IPR036388">
    <property type="entry name" value="WH-like_DNA-bd_sf"/>
</dbReference>
<organism evidence="2 3">
    <name type="scientific">Nocardioides taihuensis</name>
    <dbReference type="NCBI Taxonomy" id="1835606"/>
    <lineage>
        <taxon>Bacteria</taxon>
        <taxon>Bacillati</taxon>
        <taxon>Actinomycetota</taxon>
        <taxon>Actinomycetes</taxon>
        <taxon>Propionibacteriales</taxon>
        <taxon>Nocardioidaceae</taxon>
        <taxon>Nocardioides</taxon>
    </lineage>
</organism>
<evidence type="ECO:0000259" key="1">
    <source>
        <dbReference type="Pfam" id="PF03551"/>
    </source>
</evidence>
<dbReference type="Gene3D" id="1.10.10.10">
    <property type="entry name" value="Winged helix-like DNA-binding domain superfamily/Winged helix DNA-binding domain"/>
    <property type="match status" value="1"/>
</dbReference>
<dbReference type="Proteomes" id="UP001596087">
    <property type="component" value="Unassembled WGS sequence"/>
</dbReference>
<dbReference type="PANTHER" id="PTHR33169">
    <property type="entry name" value="PADR-FAMILY TRANSCRIPTIONAL REGULATOR"/>
    <property type="match status" value="1"/>
</dbReference>
<evidence type="ECO:0000313" key="2">
    <source>
        <dbReference type="EMBL" id="MFC5179490.1"/>
    </source>
</evidence>
<keyword evidence="3" id="KW-1185">Reference proteome</keyword>
<evidence type="ECO:0000313" key="3">
    <source>
        <dbReference type="Proteomes" id="UP001596087"/>
    </source>
</evidence>
<proteinExistence type="predicted"/>
<feature type="domain" description="Transcription regulator PadR N-terminal" evidence="1">
    <location>
        <begin position="11"/>
        <end position="80"/>
    </location>
</feature>
<gene>
    <name evidence="2" type="ORF">ACFPGP_22635</name>
</gene>
<protein>
    <submittedName>
        <fullName evidence="2">PadR family transcriptional regulator</fullName>
    </submittedName>
</protein>
<dbReference type="InterPro" id="IPR036390">
    <property type="entry name" value="WH_DNA-bd_sf"/>
</dbReference>
<accession>A0ABW0BQX9</accession>
<dbReference type="PANTHER" id="PTHR33169:SF14">
    <property type="entry name" value="TRANSCRIPTIONAL REGULATOR RV3488"/>
    <property type="match status" value="1"/>
</dbReference>
<dbReference type="RefSeq" id="WP_378593716.1">
    <property type="nucleotide sequence ID" value="NZ_JBHSKD010000028.1"/>
</dbReference>
<sequence length="102" mass="11364">MTIPTQLVLEILLSEPERERYGYEIGETAGLASGTVHPILARLESLGWVESRWEDVDVSTAGRPARRYYRLADDGRAAARAALMRAYRPRRPRQASPLPGSA</sequence>
<name>A0ABW0BQX9_9ACTN</name>
<dbReference type="Pfam" id="PF03551">
    <property type="entry name" value="PadR"/>
    <property type="match status" value="1"/>
</dbReference>
<dbReference type="InterPro" id="IPR052509">
    <property type="entry name" value="Metal_resp_DNA-bind_regulator"/>
</dbReference>
<dbReference type="SUPFAM" id="SSF46785">
    <property type="entry name" value="Winged helix' DNA-binding domain"/>
    <property type="match status" value="1"/>
</dbReference>